<reference evidence="5" key="1">
    <citation type="submission" date="2025-08" db="UniProtKB">
        <authorList>
            <consortium name="RefSeq"/>
        </authorList>
    </citation>
    <scope>IDENTIFICATION</scope>
</reference>
<dbReference type="PANTHER" id="PTHR32123:SF10">
    <property type="entry name" value="BICD FAMILY-LIKE CARGO ADAPTER 1-RELATED"/>
    <property type="match status" value="1"/>
</dbReference>
<feature type="coiled-coil region" evidence="2">
    <location>
        <begin position="374"/>
        <end position="464"/>
    </location>
</feature>
<evidence type="ECO:0000313" key="4">
    <source>
        <dbReference type="Proteomes" id="UP000504632"/>
    </source>
</evidence>
<dbReference type="GO" id="GO:0055107">
    <property type="term" value="P:Golgi to secretory granule transport"/>
    <property type="evidence" value="ECO:0007669"/>
    <property type="project" value="TreeGrafter"/>
</dbReference>
<feature type="region of interest" description="Disordered" evidence="3">
    <location>
        <begin position="477"/>
        <end position="522"/>
    </location>
</feature>
<gene>
    <name evidence="5" type="primary">LOC115815637</name>
</gene>
<feature type="coiled-coil region" evidence="2">
    <location>
        <begin position="57"/>
        <end position="148"/>
    </location>
</feature>
<sequence>MDRLDELRYKSEEMELDEELYSYQFDTEELPVYQDSGELLVALRQKEEEVILAAELGKALLLENSQLKEENTKLQEQFTDRLEELEQGRHELRVKLDRSRAEWESQVSELERDVRELNGQVERLTQALSDAEREKSQAQQEHSDKCQQLQDQLHTAMEVERVVSAELQNLKQEMRQRGHPRPQDEELIQALREQVACLMQREKVLEQRIETVCQENAELQDTVASLHTQLTLQEQQTQSQIQQLKEARQEVKAAQGRTRELQSKVEELQEEMSLQERSHSDASLLSELEQSLEDTMGWSQDKEQITQEVLSILDLLLPLTQNATEFSNQSNDLRGMLTQLKNVAKGLANGRTLQELKSPIVGSKSDSCENVVRIQELQSQITQLMEENAQLSAQCKRDGETVQQAIKDRDEAIAKKTAVEAELVRSKNDMMNLNNQLLEAIQKKLELSQELEAWQDDIQIIINQQLRTQHQTELQHAQKRAGGNRLSFLRRPRRMSSISSGTPEPGPEQSQFPWKDWLKRSK</sequence>
<evidence type="ECO:0000256" key="2">
    <source>
        <dbReference type="SAM" id="Coils"/>
    </source>
</evidence>
<keyword evidence="1 2" id="KW-0175">Coiled coil</keyword>
<evidence type="ECO:0000256" key="1">
    <source>
        <dbReference type="ARBA" id="ARBA00023054"/>
    </source>
</evidence>
<evidence type="ECO:0000313" key="5">
    <source>
        <dbReference type="RefSeq" id="XP_030634465.1"/>
    </source>
</evidence>
<dbReference type="PANTHER" id="PTHR32123">
    <property type="entry name" value="BICD FAMILY-LIKE CARGO ADAPTER"/>
    <property type="match status" value="1"/>
</dbReference>
<dbReference type="RefSeq" id="XP_030634465.1">
    <property type="nucleotide sequence ID" value="XM_030778605.1"/>
</dbReference>
<feature type="compositionally biased region" description="Polar residues" evidence="3">
    <location>
        <begin position="496"/>
        <end position="512"/>
    </location>
</feature>
<evidence type="ECO:0000256" key="3">
    <source>
        <dbReference type="SAM" id="MobiDB-lite"/>
    </source>
</evidence>
<keyword evidence="4" id="KW-1185">Reference proteome</keyword>
<accession>A0A6J2VNE5</accession>
<dbReference type="GO" id="GO:0047496">
    <property type="term" value="P:vesicle transport along microtubule"/>
    <property type="evidence" value="ECO:0007669"/>
    <property type="project" value="TreeGrafter"/>
</dbReference>
<dbReference type="GeneID" id="115815637"/>
<dbReference type="Proteomes" id="UP000504632">
    <property type="component" value="Chromosome 6"/>
</dbReference>
<protein>
    <submittedName>
        <fullName evidence="5">BICD family-like cargo adapter 1</fullName>
    </submittedName>
</protein>
<dbReference type="AlphaFoldDB" id="A0A6J2VNE5"/>
<proteinExistence type="predicted"/>
<dbReference type="InterPro" id="IPR051149">
    <property type="entry name" value="Spindly/BICDR_Dynein_Adapter"/>
</dbReference>
<feature type="coiled-coil region" evidence="2">
    <location>
        <begin position="188"/>
        <end position="278"/>
    </location>
</feature>
<organism evidence="4 5">
    <name type="scientific">Chanos chanos</name>
    <name type="common">Milkfish</name>
    <name type="synonym">Mugil chanos</name>
    <dbReference type="NCBI Taxonomy" id="29144"/>
    <lineage>
        <taxon>Eukaryota</taxon>
        <taxon>Metazoa</taxon>
        <taxon>Chordata</taxon>
        <taxon>Craniata</taxon>
        <taxon>Vertebrata</taxon>
        <taxon>Euteleostomi</taxon>
        <taxon>Actinopterygii</taxon>
        <taxon>Neopterygii</taxon>
        <taxon>Teleostei</taxon>
        <taxon>Ostariophysi</taxon>
        <taxon>Gonorynchiformes</taxon>
        <taxon>Chanidae</taxon>
        <taxon>Chanos</taxon>
    </lineage>
</organism>
<dbReference type="OrthoDB" id="9451547at2759"/>
<dbReference type="InParanoid" id="A0A6J2VNE5"/>
<name>A0A6J2VNE5_CHACN</name>
<dbReference type="FunCoup" id="A0A6J2VNE5">
    <property type="interactions" value="1"/>
</dbReference>